<keyword evidence="2" id="KW-1185">Reference proteome</keyword>
<reference evidence="1" key="1">
    <citation type="submission" date="2015-05" db="UniProtKB">
        <authorList>
            <consortium name="EnsemblMetazoa"/>
        </authorList>
    </citation>
    <scope>IDENTIFICATION</scope>
</reference>
<evidence type="ECO:0000313" key="1">
    <source>
        <dbReference type="EnsemblMetazoa" id="RPRC001629-PA"/>
    </source>
</evidence>
<organism evidence="1 2">
    <name type="scientific">Rhodnius prolixus</name>
    <name type="common">Triatomid bug</name>
    <dbReference type="NCBI Taxonomy" id="13249"/>
    <lineage>
        <taxon>Eukaryota</taxon>
        <taxon>Metazoa</taxon>
        <taxon>Ecdysozoa</taxon>
        <taxon>Arthropoda</taxon>
        <taxon>Hexapoda</taxon>
        <taxon>Insecta</taxon>
        <taxon>Pterygota</taxon>
        <taxon>Neoptera</taxon>
        <taxon>Paraneoptera</taxon>
        <taxon>Hemiptera</taxon>
        <taxon>Heteroptera</taxon>
        <taxon>Panheteroptera</taxon>
        <taxon>Cimicomorpha</taxon>
        <taxon>Reduviidae</taxon>
        <taxon>Triatominae</taxon>
        <taxon>Rhodnius</taxon>
    </lineage>
</organism>
<evidence type="ECO:0000313" key="2">
    <source>
        <dbReference type="Proteomes" id="UP000015103"/>
    </source>
</evidence>
<dbReference type="VEuPathDB" id="VectorBase:RPRC001629"/>
<dbReference type="FunCoup" id="T1HC67">
    <property type="interactions" value="89"/>
</dbReference>
<dbReference type="InParanoid" id="T1HC67"/>
<protein>
    <submittedName>
        <fullName evidence="1">Odorant receptor</fullName>
    </submittedName>
</protein>
<dbReference type="EMBL" id="ACPB03007159">
    <property type="status" value="NOT_ANNOTATED_CDS"/>
    <property type="molecule type" value="Genomic_DNA"/>
</dbReference>
<dbReference type="Proteomes" id="UP000015103">
    <property type="component" value="Unassembled WGS sequence"/>
</dbReference>
<dbReference type="eggNOG" id="ENOG502T0RU">
    <property type="taxonomic scope" value="Eukaryota"/>
</dbReference>
<dbReference type="AlphaFoldDB" id="T1HC67"/>
<name>T1HC67_RHOPR</name>
<dbReference type="EMBL" id="ACPB03007160">
    <property type="status" value="NOT_ANNOTATED_CDS"/>
    <property type="molecule type" value="Genomic_DNA"/>
</dbReference>
<dbReference type="EnsemblMetazoa" id="RPRC001629-RA">
    <property type="protein sequence ID" value="RPRC001629-PA"/>
    <property type="gene ID" value="RPRC001629"/>
</dbReference>
<proteinExistence type="predicted"/>
<dbReference type="HOGENOM" id="CLU_047177_0_0_1"/>
<sequence length="350" mass="40431">MEKLLETLCRDDDEDVQTVYKVFGYMYQITGLYPVMITRNQKIFATFSFAFYILINLYHLIILALTVYYASNEILIRLGSISYFLEGFDMLCLSLNAFFHRRRMARALKAVCNGLITYVGMPGNPNKEKLEAKRKFLIKVISISFLACGFLIEILPLHKLLWKKDIEIYTSGGVSLNLARPLWVPYGTETNLTLAITIILKVIYEIMLVGTCAGGMVLCIDLTQTIVNEIQILINSLEALPQRTEYLYRKYYRRNIDLSRLKEDKQLEACLKMCLKENAIHYQRIIRSEELRKALYATDWMCMTKSAAKYIQIMSSRAERPLVLYCGGLYEGIINRAYSLFNVIYAVNSD</sequence>
<accession>T1HC67</accession>